<evidence type="ECO:0000256" key="5">
    <source>
        <dbReference type="ARBA" id="ARBA00007930"/>
    </source>
</evidence>
<comment type="similarity">
    <text evidence="5">Belongs to the cyclophilin-type PPIase family. PPIL2 subfamily.</text>
</comment>
<dbReference type="InterPro" id="IPR003613">
    <property type="entry name" value="Ubox_domain"/>
</dbReference>
<dbReference type="GO" id="GO:0061630">
    <property type="term" value="F:ubiquitin protein ligase activity"/>
    <property type="evidence" value="ECO:0007669"/>
    <property type="project" value="UniProtKB-EC"/>
</dbReference>
<evidence type="ECO:0000259" key="12">
    <source>
        <dbReference type="PROSITE" id="PS50072"/>
    </source>
</evidence>
<evidence type="ECO:0000256" key="1">
    <source>
        <dbReference type="ARBA" id="ARBA00000900"/>
    </source>
</evidence>
<gene>
    <name evidence="14" type="ORF">THASP1DRAFT_19994</name>
</gene>
<dbReference type="SMART" id="SM00504">
    <property type="entry name" value="Ubox"/>
    <property type="match status" value="1"/>
</dbReference>
<evidence type="ECO:0000313" key="15">
    <source>
        <dbReference type="Proteomes" id="UP000271241"/>
    </source>
</evidence>
<dbReference type="FunFam" id="3.30.40.10:FF:000079">
    <property type="entry name" value="Peptidyl-prolyl cis-trans isomerase 2"/>
    <property type="match status" value="1"/>
</dbReference>
<keyword evidence="6" id="KW-0808">Transferase</keyword>
<dbReference type="OrthoDB" id="407558at2759"/>
<evidence type="ECO:0000259" key="13">
    <source>
        <dbReference type="PROSITE" id="PS51698"/>
    </source>
</evidence>
<keyword evidence="10" id="KW-0539">Nucleus</keyword>
<comment type="catalytic activity">
    <reaction evidence="2">
        <text>[protein]-peptidylproline (omega=180) = [protein]-peptidylproline (omega=0)</text>
        <dbReference type="Rhea" id="RHEA:16237"/>
        <dbReference type="Rhea" id="RHEA-COMP:10747"/>
        <dbReference type="Rhea" id="RHEA-COMP:10748"/>
        <dbReference type="ChEBI" id="CHEBI:83833"/>
        <dbReference type="ChEBI" id="CHEBI:83834"/>
        <dbReference type="EC" id="5.2.1.8"/>
    </reaction>
</comment>
<dbReference type="InterPro" id="IPR044666">
    <property type="entry name" value="Cyclophilin_A-like"/>
</dbReference>
<dbReference type="Proteomes" id="UP000271241">
    <property type="component" value="Unassembled WGS sequence"/>
</dbReference>
<feature type="region of interest" description="Disordered" evidence="11">
    <location>
        <begin position="183"/>
        <end position="225"/>
    </location>
</feature>
<dbReference type="PROSITE" id="PS51698">
    <property type="entry name" value="U_BOX"/>
    <property type="match status" value="1"/>
</dbReference>
<protein>
    <submittedName>
        <fullName evidence="14">Cyclophilin-like domain-containing protein</fullName>
    </submittedName>
</protein>
<comment type="catalytic activity">
    <reaction evidence="1">
        <text>S-ubiquitinyl-[E2 ubiquitin-conjugating enzyme]-L-cysteine + [acceptor protein]-L-lysine = [E2 ubiquitin-conjugating enzyme]-L-cysteine + N(6)-ubiquitinyl-[acceptor protein]-L-lysine.</text>
        <dbReference type="EC" id="2.3.2.27"/>
    </reaction>
</comment>
<evidence type="ECO:0000256" key="6">
    <source>
        <dbReference type="ARBA" id="ARBA00022679"/>
    </source>
</evidence>
<evidence type="ECO:0000256" key="7">
    <source>
        <dbReference type="ARBA" id="ARBA00022786"/>
    </source>
</evidence>
<evidence type="ECO:0000256" key="8">
    <source>
        <dbReference type="ARBA" id="ARBA00023110"/>
    </source>
</evidence>
<dbReference type="FunFam" id="2.40.100.10:FF:000014">
    <property type="entry name" value="Peptidyl-prolyl cis-trans isomerase cyp65"/>
    <property type="match status" value="1"/>
</dbReference>
<dbReference type="Pfam" id="PF00160">
    <property type="entry name" value="Pro_isomerase"/>
    <property type="match status" value="1"/>
</dbReference>
<evidence type="ECO:0000256" key="4">
    <source>
        <dbReference type="ARBA" id="ARBA00004123"/>
    </source>
</evidence>
<dbReference type="STRING" id="78915.A0A4P9XIU1"/>
<evidence type="ECO:0000256" key="11">
    <source>
        <dbReference type="SAM" id="MobiDB-lite"/>
    </source>
</evidence>
<comment type="function">
    <text evidence="3">May catalyze the cis-trans isomerization of proline imidic peptide bonds in oligopeptides thereby assisting the folding of proteins. May also function as a chaperone, playing a role in intracellular transport of proteins. May also have a protein ubiquitin ligase activity acting as an E3 ubiquitin protein ligase or as a ubiquitin-ubiquitin ligase promoting elongation of ubiquitin chains on proteins.</text>
</comment>
<keyword evidence="8" id="KW-0697">Rotamase</keyword>
<proteinExistence type="inferred from homology"/>
<dbReference type="PROSITE" id="PS50072">
    <property type="entry name" value="CSA_PPIASE_2"/>
    <property type="match status" value="1"/>
</dbReference>
<dbReference type="PANTHER" id="PTHR45625">
    <property type="entry name" value="PEPTIDYL-PROLYL CIS-TRANS ISOMERASE-RELATED"/>
    <property type="match status" value="1"/>
</dbReference>
<keyword evidence="15" id="KW-1185">Reference proteome</keyword>
<dbReference type="SUPFAM" id="SSF50891">
    <property type="entry name" value="Cyclophilin-like"/>
    <property type="match status" value="1"/>
</dbReference>
<evidence type="ECO:0000313" key="14">
    <source>
        <dbReference type="EMBL" id="RKP05281.1"/>
    </source>
</evidence>
<dbReference type="EMBL" id="KZ993188">
    <property type="protein sequence ID" value="RKP05281.1"/>
    <property type="molecule type" value="Genomic_DNA"/>
</dbReference>
<dbReference type="GO" id="GO:0003755">
    <property type="term" value="F:peptidyl-prolyl cis-trans isomerase activity"/>
    <property type="evidence" value="ECO:0007669"/>
    <property type="project" value="UniProtKB-KW"/>
</dbReference>
<dbReference type="Gene3D" id="2.40.100.10">
    <property type="entry name" value="Cyclophilin-like"/>
    <property type="match status" value="1"/>
</dbReference>
<reference evidence="15" key="1">
    <citation type="journal article" date="2018" name="Nat. Microbiol.">
        <title>Leveraging single-cell genomics to expand the fungal tree of life.</title>
        <authorList>
            <person name="Ahrendt S.R."/>
            <person name="Quandt C.A."/>
            <person name="Ciobanu D."/>
            <person name="Clum A."/>
            <person name="Salamov A."/>
            <person name="Andreopoulos B."/>
            <person name="Cheng J.F."/>
            <person name="Woyke T."/>
            <person name="Pelin A."/>
            <person name="Henrissat B."/>
            <person name="Reynolds N.K."/>
            <person name="Benny G.L."/>
            <person name="Smith M.E."/>
            <person name="James T.Y."/>
            <person name="Grigoriev I.V."/>
        </authorList>
    </citation>
    <scope>NUCLEOTIDE SEQUENCE [LARGE SCALE GENOMIC DNA]</scope>
    <source>
        <strain evidence="15">RSA 1356</strain>
    </source>
</reference>
<dbReference type="CDD" id="cd16663">
    <property type="entry name" value="RING-Ubox_PPIL2"/>
    <property type="match status" value="1"/>
</dbReference>
<feature type="domain" description="PPIase cyclophilin-type" evidence="12">
    <location>
        <begin position="283"/>
        <end position="431"/>
    </location>
</feature>
<accession>A0A4P9XIU1</accession>
<dbReference type="PRINTS" id="PR00153">
    <property type="entry name" value="CSAPPISMRASE"/>
</dbReference>
<dbReference type="GO" id="GO:0071013">
    <property type="term" value="C:catalytic step 2 spliceosome"/>
    <property type="evidence" value="ECO:0007669"/>
    <property type="project" value="TreeGrafter"/>
</dbReference>
<dbReference type="PANTHER" id="PTHR45625:SF1">
    <property type="entry name" value="RING-TYPE E3 UBIQUITIN-PROTEIN LIGASE PPIL2"/>
    <property type="match status" value="1"/>
</dbReference>
<dbReference type="CDD" id="cd01923">
    <property type="entry name" value="cyclophilin_RING"/>
    <property type="match status" value="1"/>
</dbReference>
<evidence type="ECO:0000256" key="2">
    <source>
        <dbReference type="ARBA" id="ARBA00000971"/>
    </source>
</evidence>
<dbReference type="InterPro" id="IPR013083">
    <property type="entry name" value="Znf_RING/FYVE/PHD"/>
</dbReference>
<dbReference type="Gene3D" id="3.30.40.10">
    <property type="entry name" value="Zinc/RING finger domain, C3HC4 (zinc finger)"/>
    <property type="match status" value="1"/>
</dbReference>
<dbReference type="GO" id="GO:0000209">
    <property type="term" value="P:protein polyubiquitination"/>
    <property type="evidence" value="ECO:0007669"/>
    <property type="project" value="TreeGrafter"/>
</dbReference>
<organism evidence="14 15">
    <name type="scientific">Thamnocephalis sphaerospora</name>
    <dbReference type="NCBI Taxonomy" id="78915"/>
    <lineage>
        <taxon>Eukaryota</taxon>
        <taxon>Fungi</taxon>
        <taxon>Fungi incertae sedis</taxon>
        <taxon>Zoopagomycota</taxon>
        <taxon>Zoopagomycotina</taxon>
        <taxon>Zoopagomycetes</taxon>
        <taxon>Zoopagales</taxon>
        <taxon>Sigmoideomycetaceae</taxon>
        <taxon>Thamnocephalis</taxon>
    </lineage>
</organism>
<name>A0A4P9XIU1_9FUNG</name>
<feature type="non-terminal residue" evidence="14">
    <location>
        <position position="1"/>
    </location>
</feature>
<dbReference type="InterPro" id="IPR002130">
    <property type="entry name" value="Cyclophilin-type_PPIase_dom"/>
</dbReference>
<evidence type="ECO:0000256" key="10">
    <source>
        <dbReference type="ARBA" id="ARBA00023242"/>
    </source>
</evidence>
<evidence type="ECO:0000256" key="3">
    <source>
        <dbReference type="ARBA" id="ARBA00003697"/>
    </source>
</evidence>
<sequence>DKLYITHSEWSNEYGGSSFGGARRAAGKQGFRRLPFDCCALSLRPFEHPVCTKDGIVFDLEQVHHSGPYLQQEGVNPVTGERMKLGELTKLNFFKNADGEYHCPITLRVFNENTHIVAVGVTGNVYAQEAIERLNVKAKHWRDLMTDEPFTRKDLITLQDPHNLELRNLSNFQHVKQAQRFAKPGSLTNSQLAGQAHARSKADAKAEKTTKEQRGDSASEGALDGPDAVEKSYFASSYSTGRAAASLTSTAMAPETTSDRILLDRDHEMYDAIKTKGYAQIKTNLGDLNVELFCDQIPQTCHNFILLAKSGYYRNVLFHRLIRNFMASLQGGDPTGTGRGGESYWKRNFPDQFKQNLQHTKRGVLSMANRGKDTNSSQFFITFRPCKHLDNKHTVFGQVVGGLPVLDTIERIPTDDDDRPTKEVRILDVKVFVDPFTEYQERRARKLEKLREAKKEGNTSAKVSAPLGSMTHHQLTLAFAPHDVPCGHPARHDDLAWSLYRWQGWRRCGQVSQDRR</sequence>
<evidence type="ECO:0000256" key="9">
    <source>
        <dbReference type="ARBA" id="ARBA00023235"/>
    </source>
</evidence>
<dbReference type="AlphaFoldDB" id="A0A4P9XIU1"/>
<feature type="compositionally biased region" description="Basic and acidic residues" evidence="11">
    <location>
        <begin position="200"/>
        <end position="217"/>
    </location>
</feature>
<dbReference type="InterPro" id="IPR026951">
    <property type="entry name" value="PPIL2_U-box_dom"/>
</dbReference>
<keyword evidence="7" id="KW-0833">Ubl conjugation pathway</keyword>
<dbReference type="InterPro" id="IPR029000">
    <property type="entry name" value="Cyclophilin-like_dom_sf"/>
</dbReference>
<dbReference type="SUPFAM" id="SSF57850">
    <property type="entry name" value="RING/U-box"/>
    <property type="match status" value="1"/>
</dbReference>
<keyword evidence="9" id="KW-0413">Isomerase</keyword>
<comment type="subcellular location">
    <subcellularLocation>
        <location evidence="4">Nucleus</location>
    </subcellularLocation>
</comment>
<feature type="domain" description="U-box" evidence="13">
    <location>
        <begin position="32"/>
        <end position="108"/>
    </location>
</feature>